<sequence>MKPGFQLLCHWFFHTNNISNDALGRDKEVIHSVRYQWLVKAPEIEESAQVFHNSGVGEREAQKGYAIPDYNDTSGHVALCLFALVCFGKDA</sequence>
<reference evidence="1" key="1">
    <citation type="submission" date="2022-11" db="EMBL/GenBank/DDBJ databases">
        <authorList>
            <person name="Petersen C."/>
        </authorList>
    </citation>
    <scope>NUCLEOTIDE SEQUENCE</scope>
    <source>
        <strain evidence="1">IBT 20477</strain>
    </source>
</reference>
<keyword evidence="2" id="KW-1185">Reference proteome</keyword>
<comment type="caution">
    <text evidence="1">The sequence shown here is derived from an EMBL/GenBank/DDBJ whole genome shotgun (WGS) entry which is preliminary data.</text>
</comment>
<dbReference type="Proteomes" id="UP001150942">
    <property type="component" value="Unassembled WGS sequence"/>
</dbReference>
<dbReference type="OrthoDB" id="10322429at2759"/>
<evidence type="ECO:0000313" key="2">
    <source>
        <dbReference type="Proteomes" id="UP001150942"/>
    </source>
</evidence>
<dbReference type="EMBL" id="JAPQKQ010000007">
    <property type="protein sequence ID" value="KAJ5187376.1"/>
    <property type="molecule type" value="Genomic_DNA"/>
</dbReference>
<protein>
    <submittedName>
        <fullName evidence="1">Uncharacterized protein</fullName>
    </submittedName>
</protein>
<evidence type="ECO:0000313" key="1">
    <source>
        <dbReference type="EMBL" id="KAJ5187376.1"/>
    </source>
</evidence>
<reference evidence="1" key="2">
    <citation type="journal article" date="2023" name="IMA Fungus">
        <title>Comparative genomic study of the Penicillium genus elucidates a diverse pangenome and 15 lateral gene transfer events.</title>
        <authorList>
            <person name="Petersen C."/>
            <person name="Sorensen T."/>
            <person name="Nielsen M.R."/>
            <person name="Sondergaard T.E."/>
            <person name="Sorensen J.L."/>
            <person name="Fitzpatrick D.A."/>
            <person name="Frisvad J.C."/>
            <person name="Nielsen K.L."/>
        </authorList>
    </citation>
    <scope>NUCLEOTIDE SEQUENCE</scope>
    <source>
        <strain evidence="1">IBT 20477</strain>
    </source>
</reference>
<name>A0A9W9M2N0_9EURO</name>
<gene>
    <name evidence="1" type="ORF">N7449_010370</name>
</gene>
<proteinExistence type="predicted"/>
<organism evidence="1 2">
    <name type="scientific">Penicillium cf. viridicatum</name>
    <dbReference type="NCBI Taxonomy" id="2972119"/>
    <lineage>
        <taxon>Eukaryota</taxon>
        <taxon>Fungi</taxon>
        <taxon>Dikarya</taxon>
        <taxon>Ascomycota</taxon>
        <taxon>Pezizomycotina</taxon>
        <taxon>Eurotiomycetes</taxon>
        <taxon>Eurotiomycetidae</taxon>
        <taxon>Eurotiales</taxon>
        <taxon>Aspergillaceae</taxon>
        <taxon>Penicillium</taxon>
    </lineage>
</organism>
<accession>A0A9W9M2N0</accession>
<dbReference type="AlphaFoldDB" id="A0A9W9M2N0"/>